<evidence type="ECO:0000313" key="1">
    <source>
        <dbReference type="EMBL" id="PTQ56053.1"/>
    </source>
</evidence>
<dbReference type="AlphaFoldDB" id="A0A2R6Y057"/>
<comment type="caution">
    <text evidence="1">The sequence shown here is derived from an EMBL/GenBank/DDBJ whole genome shotgun (WGS) entry which is preliminary data.</text>
</comment>
<dbReference type="EMBL" id="PEBX01000050">
    <property type="protein sequence ID" value="PTQ56053.1"/>
    <property type="molecule type" value="Genomic_DNA"/>
</dbReference>
<name>A0A2R6Y057_9BACL</name>
<organism evidence="1 2">
    <name type="scientific">Candidatus Carbonibacillus altaicus</name>
    <dbReference type="NCBI Taxonomy" id="2163959"/>
    <lineage>
        <taxon>Bacteria</taxon>
        <taxon>Bacillati</taxon>
        <taxon>Bacillota</taxon>
        <taxon>Bacilli</taxon>
        <taxon>Bacillales</taxon>
        <taxon>Candidatus Carbonibacillus</taxon>
    </lineage>
</organism>
<protein>
    <submittedName>
        <fullName evidence="1">Uncharacterized protein</fullName>
    </submittedName>
</protein>
<sequence length="38" mass="4445">MNITDTWSIEVVTLDVEAKDAQTLDDLLRSYRIMTMQQ</sequence>
<gene>
    <name evidence="1" type="ORF">BSOLF_0981</name>
</gene>
<proteinExistence type="predicted"/>
<reference evidence="2" key="1">
    <citation type="journal article" date="2018" name="Sci. Rep.">
        <title>Lignite coal burning seam in the remote Altai Mountains harbors a hydrogen-driven thermophilic microbial community.</title>
        <authorList>
            <person name="Kadnikov V.V."/>
            <person name="Mardanov A.V."/>
            <person name="Ivasenko D.A."/>
            <person name="Antsiferov D.V."/>
            <person name="Beletsky A.V."/>
            <person name="Karnachuk O.V."/>
            <person name="Ravin N.V."/>
        </authorList>
    </citation>
    <scope>NUCLEOTIDE SEQUENCE [LARGE SCALE GENOMIC DNA]</scope>
</reference>
<evidence type="ECO:0000313" key="2">
    <source>
        <dbReference type="Proteomes" id="UP000244338"/>
    </source>
</evidence>
<dbReference type="Proteomes" id="UP000244338">
    <property type="component" value="Unassembled WGS sequence"/>
</dbReference>
<accession>A0A2R6Y057</accession>